<evidence type="ECO:0000256" key="4">
    <source>
        <dbReference type="RuleBase" id="RU003512"/>
    </source>
</evidence>
<keyword evidence="5" id="KW-0175">Coiled coil</keyword>
<evidence type="ECO:0000256" key="2">
    <source>
        <dbReference type="ARBA" id="ARBA00022448"/>
    </source>
</evidence>
<keyword evidence="2 4" id="KW-0813">Transport</keyword>
<dbReference type="RefSeq" id="WP_288183932.1">
    <property type="nucleotide sequence ID" value="NZ_LT608335.1"/>
</dbReference>
<evidence type="ECO:0000256" key="6">
    <source>
        <dbReference type="SAM" id="MobiDB-lite"/>
    </source>
</evidence>
<sequence>MIKTRMVLVVLFLLGVLVSGCGQRTAAPGDNAQQAAKIKVLASVYPVYEFVRQVGGDKVEVDILVPAGAEPHEWEPSAKDLIQVKNAKLFFFHGANFEHWIGKVTGKDVLGSTTAVEVSKGIELKEGIPHSHGHDEHNHVDEHKHEHEENEIDPHVWLDPVLAQKEVDNIAEALAAADTANAAYYRENAANYNKELQKLHEEYQSGLQKVKKRTIITTHAAFGYLAERYQLEQVAIMGLSPDAEPTPEKMADITKLCRERQINYIFSETIVSSKVAETLAKEAGAKVLVLHPVDALTPDEVKQGKNYLTLMRANLANLIQALE</sequence>
<evidence type="ECO:0000256" key="1">
    <source>
        <dbReference type="ARBA" id="ARBA00011028"/>
    </source>
</evidence>
<dbReference type="InterPro" id="IPR006129">
    <property type="entry name" value="AdhesinB"/>
</dbReference>
<accession>A0A212LT12</accession>
<dbReference type="Pfam" id="PF01297">
    <property type="entry name" value="ZnuA"/>
    <property type="match status" value="1"/>
</dbReference>
<evidence type="ECO:0000256" key="3">
    <source>
        <dbReference type="ARBA" id="ARBA00022729"/>
    </source>
</evidence>
<evidence type="ECO:0000256" key="5">
    <source>
        <dbReference type="SAM" id="Coils"/>
    </source>
</evidence>
<dbReference type="InterPro" id="IPR050492">
    <property type="entry name" value="Bact_metal-bind_prot9"/>
</dbReference>
<comment type="similarity">
    <text evidence="1 4">Belongs to the bacterial solute-binding protein 9 family.</text>
</comment>
<dbReference type="PROSITE" id="PS51257">
    <property type="entry name" value="PROKAR_LIPOPROTEIN"/>
    <property type="match status" value="1"/>
</dbReference>
<dbReference type="PRINTS" id="PR00691">
    <property type="entry name" value="ADHESINB"/>
</dbReference>
<dbReference type="Gene3D" id="3.40.50.1980">
    <property type="entry name" value="Nitrogenase molybdenum iron protein domain"/>
    <property type="match status" value="2"/>
</dbReference>
<dbReference type="GO" id="GO:0046872">
    <property type="term" value="F:metal ion binding"/>
    <property type="evidence" value="ECO:0007669"/>
    <property type="project" value="InterPro"/>
</dbReference>
<dbReference type="PANTHER" id="PTHR42953:SF3">
    <property type="entry name" value="HIGH-AFFINITY ZINC UPTAKE SYSTEM PROTEIN ZNUA"/>
    <property type="match status" value="1"/>
</dbReference>
<feature type="region of interest" description="Disordered" evidence="6">
    <location>
        <begin position="127"/>
        <end position="149"/>
    </location>
</feature>
<dbReference type="GO" id="GO:0030001">
    <property type="term" value="P:metal ion transport"/>
    <property type="evidence" value="ECO:0007669"/>
    <property type="project" value="InterPro"/>
</dbReference>
<protein>
    <submittedName>
        <fullName evidence="8">High-affinity zinc uptake system binding-protein ZnuA</fullName>
    </submittedName>
</protein>
<dbReference type="PANTHER" id="PTHR42953">
    <property type="entry name" value="HIGH-AFFINITY ZINC UPTAKE SYSTEM PROTEIN ZNUA-RELATED"/>
    <property type="match status" value="1"/>
</dbReference>
<reference evidence="8" key="1">
    <citation type="submission" date="2016-08" db="EMBL/GenBank/DDBJ databases">
        <authorList>
            <person name="Seilhamer J.J."/>
        </authorList>
    </citation>
    <scope>NUCLEOTIDE SEQUENCE</scope>
    <source>
        <strain evidence="8">86</strain>
    </source>
</reference>
<name>A0A212LT12_9FIRM</name>
<organism evidence="8">
    <name type="scientific">uncultured Sporomusa sp</name>
    <dbReference type="NCBI Taxonomy" id="307249"/>
    <lineage>
        <taxon>Bacteria</taxon>
        <taxon>Bacillati</taxon>
        <taxon>Bacillota</taxon>
        <taxon>Negativicutes</taxon>
        <taxon>Selenomonadales</taxon>
        <taxon>Sporomusaceae</taxon>
        <taxon>Sporomusa</taxon>
        <taxon>environmental samples</taxon>
    </lineage>
</organism>
<dbReference type="GO" id="GO:0007155">
    <property type="term" value="P:cell adhesion"/>
    <property type="evidence" value="ECO:0007669"/>
    <property type="project" value="InterPro"/>
</dbReference>
<keyword evidence="3 7" id="KW-0732">Signal</keyword>
<evidence type="ECO:0000313" key="8">
    <source>
        <dbReference type="EMBL" id="SCM80637.1"/>
    </source>
</evidence>
<dbReference type="SUPFAM" id="SSF53807">
    <property type="entry name" value="Helical backbone' metal receptor"/>
    <property type="match status" value="1"/>
</dbReference>
<dbReference type="InterPro" id="IPR006128">
    <property type="entry name" value="Lipoprotein_PsaA-like"/>
</dbReference>
<gene>
    <name evidence="8" type="primary">znuA</name>
    <name evidence="8" type="ORF">KL86SPO_30815</name>
</gene>
<dbReference type="InterPro" id="IPR006127">
    <property type="entry name" value="ZnuA-like"/>
</dbReference>
<feature type="signal peptide" evidence="7">
    <location>
        <begin position="1"/>
        <end position="26"/>
    </location>
</feature>
<feature type="coiled-coil region" evidence="5">
    <location>
        <begin position="182"/>
        <end position="213"/>
    </location>
</feature>
<dbReference type="PRINTS" id="PR00690">
    <property type="entry name" value="ADHESNFAMILY"/>
</dbReference>
<dbReference type="AlphaFoldDB" id="A0A212LT12"/>
<evidence type="ECO:0000256" key="7">
    <source>
        <dbReference type="SAM" id="SignalP"/>
    </source>
</evidence>
<feature type="chain" id="PRO_5012035757" evidence="7">
    <location>
        <begin position="27"/>
        <end position="323"/>
    </location>
</feature>
<dbReference type="EMBL" id="FMJE01000003">
    <property type="protein sequence ID" value="SCM80637.1"/>
    <property type="molecule type" value="Genomic_DNA"/>
</dbReference>
<proteinExistence type="inferred from homology"/>